<dbReference type="GO" id="GO:0008630">
    <property type="term" value="P:intrinsic apoptotic signaling pathway in response to DNA damage"/>
    <property type="evidence" value="ECO:0007669"/>
    <property type="project" value="TreeGrafter"/>
</dbReference>
<comment type="caution">
    <text evidence="9">The sequence shown here is derived from an EMBL/GenBank/DDBJ whole genome shotgun (WGS) entry which is preliminary data.</text>
</comment>
<dbReference type="GO" id="GO:0051400">
    <property type="term" value="F:BH domain binding"/>
    <property type="evidence" value="ECO:0007669"/>
    <property type="project" value="TreeGrafter"/>
</dbReference>
<dbReference type="InterPro" id="IPR036834">
    <property type="entry name" value="Bcl-2-like_sf"/>
</dbReference>
<keyword evidence="5 7" id="KW-1133">Transmembrane helix</keyword>
<dbReference type="GO" id="GO:0001836">
    <property type="term" value="P:release of cytochrome c from mitochondria"/>
    <property type="evidence" value="ECO:0007669"/>
    <property type="project" value="TreeGrafter"/>
</dbReference>
<dbReference type="EMBL" id="JAEAOA010000602">
    <property type="protein sequence ID" value="KAK3604672.1"/>
    <property type="molecule type" value="Genomic_DNA"/>
</dbReference>
<dbReference type="CDD" id="cd06845">
    <property type="entry name" value="Bcl-2_like"/>
    <property type="match status" value="1"/>
</dbReference>
<reference evidence="9" key="1">
    <citation type="journal article" date="2021" name="Genome Biol. Evol.">
        <title>A High-Quality Reference Genome for a Parasitic Bivalve with Doubly Uniparental Inheritance (Bivalvia: Unionida).</title>
        <authorList>
            <person name="Smith C.H."/>
        </authorList>
    </citation>
    <scope>NUCLEOTIDE SEQUENCE</scope>
    <source>
        <strain evidence="9">CHS0354</strain>
    </source>
</reference>
<evidence type="ECO:0000256" key="3">
    <source>
        <dbReference type="ARBA" id="ARBA00022692"/>
    </source>
</evidence>
<feature type="domain" description="Bcl-2 Bcl-2 homology region 1-3" evidence="8">
    <location>
        <begin position="80"/>
        <end position="180"/>
    </location>
</feature>
<dbReference type="PROSITE" id="PS50062">
    <property type="entry name" value="BCL2_FAMILY"/>
    <property type="match status" value="1"/>
</dbReference>
<dbReference type="InterPro" id="IPR002475">
    <property type="entry name" value="Bcl2-like"/>
</dbReference>
<proteinExistence type="inferred from homology"/>
<evidence type="ECO:0000256" key="7">
    <source>
        <dbReference type="SAM" id="Phobius"/>
    </source>
</evidence>
<name>A0AAE0T6I1_9BIVA</name>
<gene>
    <name evidence="9" type="ORF">CHS0354_009284</name>
</gene>
<evidence type="ECO:0000256" key="1">
    <source>
        <dbReference type="ARBA" id="ARBA00004308"/>
    </source>
</evidence>
<dbReference type="PANTHER" id="PTHR11256">
    <property type="entry name" value="BCL-2 RELATED"/>
    <property type="match status" value="1"/>
</dbReference>
<evidence type="ECO:0000256" key="6">
    <source>
        <dbReference type="ARBA" id="ARBA00023136"/>
    </source>
</evidence>
<keyword evidence="6 7" id="KW-0472">Membrane</keyword>
<evidence type="ECO:0000256" key="2">
    <source>
        <dbReference type="ARBA" id="ARBA00009458"/>
    </source>
</evidence>
<dbReference type="InterPro" id="IPR046371">
    <property type="entry name" value="Bcl-2_BH1-3"/>
</dbReference>
<evidence type="ECO:0000256" key="5">
    <source>
        <dbReference type="ARBA" id="ARBA00022989"/>
    </source>
</evidence>
<accession>A0AAE0T6I1</accession>
<dbReference type="GO" id="GO:0005741">
    <property type="term" value="C:mitochondrial outer membrane"/>
    <property type="evidence" value="ECO:0007669"/>
    <property type="project" value="TreeGrafter"/>
</dbReference>
<protein>
    <recommendedName>
        <fullName evidence="8">Bcl-2 Bcl-2 homology region 1-3 domain-containing protein</fullName>
    </recommendedName>
</protein>
<dbReference type="SMART" id="SM00337">
    <property type="entry name" value="BCL"/>
    <property type="match status" value="1"/>
</dbReference>
<dbReference type="PANTHER" id="PTHR11256:SF47">
    <property type="entry name" value="BCL-2-LIKE PROTEIN 10"/>
    <property type="match status" value="1"/>
</dbReference>
<dbReference type="Proteomes" id="UP001195483">
    <property type="component" value="Unassembled WGS sequence"/>
</dbReference>
<evidence type="ECO:0000313" key="10">
    <source>
        <dbReference type="Proteomes" id="UP001195483"/>
    </source>
</evidence>
<dbReference type="InterPro" id="IPR026298">
    <property type="entry name" value="Bcl-2_fam"/>
</dbReference>
<keyword evidence="4" id="KW-0053">Apoptosis</keyword>
<dbReference type="GO" id="GO:0097192">
    <property type="term" value="P:extrinsic apoptotic signaling pathway in absence of ligand"/>
    <property type="evidence" value="ECO:0007669"/>
    <property type="project" value="TreeGrafter"/>
</dbReference>
<keyword evidence="10" id="KW-1185">Reference proteome</keyword>
<dbReference type="PRINTS" id="PR01862">
    <property type="entry name" value="BCL2FAMILY"/>
</dbReference>
<dbReference type="SUPFAM" id="SSF56854">
    <property type="entry name" value="Bcl-2 inhibitors of programmed cell death"/>
    <property type="match status" value="1"/>
</dbReference>
<dbReference type="Gene3D" id="1.10.437.10">
    <property type="entry name" value="Blc2-like"/>
    <property type="match status" value="1"/>
</dbReference>
<dbReference type="GO" id="GO:0042981">
    <property type="term" value="P:regulation of apoptotic process"/>
    <property type="evidence" value="ECO:0007669"/>
    <property type="project" value="InterPro"/>
</dbReference>
<evidence type="ECO:0000256" key="4">
    <source>
        <dbReference type="ARBA" id="ARBA00022703"/>
    </source>
</evidence>
<reference evidence="9" key="3">
    <citation type="submission" date="2023-05" db="EMBL/GenBank/DDBJ databases">
        <authorList>
            <person name="Smith C.H."/>
        </authorList>
    </citation>
    <scope>NUCLEOTIDE SEQUENCE</scope>
    <source>
        <strain evidence="9">CHS0354</strain>
        <tissue evidence="9">Mantle</tissue>
    </source>
</reference>
<feature type="transmembrane region" description="Helical" evidence="7">
    <location>
        <begin position="197"/>
        <end position="217"/>
    </location>
</feature>
<comment type="similarity">
    <text evidence="2">Belongs to the Bcl-2 family.</text>
</comment>
<evidence type="ECO:0000259" key="8">
    <source>
        <dbReference type="SMART" id="SM00337"/>
    </source>
</evidence>
<organism evidence="9 10">
    <name type="scientific">Potamilus streckersoni</name>
    <dbReference type="NCBI Taxonomy" id="2493646"/>
    <lineage>
        <taxon>Eukaryota</taxon>
        <taxon>Metazoa</taxon>
        <taxon>Spiralia</taxon>
        <taxon>Lophotrochozoa</taxon>
        <taxon>Mollusca</taxon>
        <taxon>Bivalvia</taxon>
        <taxon>Autobranchia</taxon>
        <taxon>Heteroconchia</taxon>
        <taxon>Palaeoheterodonta</taxon>
        <taxon>Unionida</taxon>
        <taxon>Unionoidea</taxon>
        <taxon>Unionidae</taxon>
        <taxon>Ambleminae</taxon>
        <taxon>Lampsilini</taxon>
        <taxon>Potamilus</taxon>
    </lineage>
</organism>
<evidence type="ECO:0000313" key="9">
    <source>
        <dbReference type="EMBL" id="KAK3604672.1"/>
    </source>
</evidence>
<sequence length="218" mass="24264">MSVKTTRNGKNSFAEIYKQLGLLPGYQGLNSNLDASTQTPNQASSPLEIVRREAEVIASDIVSNYEKTDKKCPDRYCKTMRKTVKEISDRHDIAFKGMVNKLNIGEMGNNTFDVFVNVANEIFEDGQINWGRVIAVYAFAARLAAYFRESQPDLEEKIALYVGKYVGNKLGHWIVENGGWDAFADYFSDQSAVEDKIWKGLLFTAALGGIGALAVMAR</sequence>
<comment type="subcellular location">
    <subcellularLocation>
        <location evidence="1">Endomembrane system</location>
    </subcellularLocation>
</comment>
<keyword evidence="3 7" id="KW-0812">Transmembrane</keyword>
<dbReference type="Pfam" id="PF00452">
    <property type="entry name" value="Bcl-2"/>
    <property type="match status" value="1"/>
</dbReference>
<dbReference type="GO" id="GO:0012505">
    <property type="term" value="C:endomembrane system"/>
    <property type="evidence" value="ECO:0007669"/>
    <property type="project" value="UniProtKB-SubCell"/>
</dbReference>
<dbReference type="AlphaFoldDB" id="A0AAE0T6I1"/>
<reference evidence="9" key="2">
    <citation type="journal article" date="2021" name="Genome Biol. Evol.">
        <title>Developing a high-quality reference genome for a parasitic bivalve with doubly uniparental inheritance (Bivalvia: Unionida).</title>
        <authorList>
            <person name="Smith C.H."/>
        </authorList>
    </citation>
    <scope>NUCLEOTIDE SEQUENCE</scope>
    <source>
        <strain evidence="9">CHS0354</strain>
        <tissue evidence="9">Mantle</tissue>
    </source>
</reference>